<protein>
    <submittedName>
        <fullName evidence="2">TD and POZ domain-containing protein 4</fullName>
    </submittedName>
</protein>
<sequence>MTAAVEPDFSFDHIKSSCLKLELLRQGQKLSDVDFLVDGKRFEAHKIVLAAVSPVFLAMFESGMKECISNEIVLTDTDPEGFENFLKFVYSGGVPDMKHVVTLVNLADKYHVLALFDLCVDFMGKTLNECNVSERLQLAELHGVASLKTTCLDFIRDHLESVSSSEGWARIVGDLRLTSQVAQALQSTPVETTTPEEFVQVSETKELVCQTPVKTVQWSIKWATVLNHELLRDPASPTPIKTENFNISFKDGNYKSFYLYLSKKETKYYGTEVTFWLKMDTTEDTIVDFDCLAVLHSAVPNGEYRRRLKFSFKPNKNPKKPFTKDRQIVSFRMSDGHFSIDNAIKLTLVFQQHGDIKLIREPEQPPKMIAKLARTDEFSDVAFDVGGTEFLAHRVVLAGCSDFFKKLFKEDPKSKYVLKNVEPDVFQTILNFLYSGNFPEPRSIGIDLLEMAAIFSLVDLANYCSLAVAENITVDNAIRLLKVSGKTGATKLKDPVLKFIGSNLDDVIASAGWQSLKNKYTTVTELLLGLSRMRAEKPPDKPSVQEKAVLLKEDISINFKPELFEDYFW</sequence>
<dbReference type="CDD" id="cd18186">
    <property type="entry name" value="BTB_POZ_ZBTB_KLHL-like"/>
    <property type="match status" value="2"/>
</dbReference>
<accession>A0A146LID1</accession>
<evidence type="ECO:0000313" key="2">
    <source>
        <dbReference type="EMBL" id="JAQ07808.1"/>
    </source>
</evidence>
<dbReference type="InterPro" id="IPR000210">
    <property type="entry name" value="BTB/POZ_dom"/>
</dbReference>
<feature type="domain" description="BTB" evidence="1">
    <location>
        <begin position="31"/>
        <end position="98"/>
    </location>
</feature>
<dbReference type="InterPro" id="IPR011333">
    <property type="entry name" value="SKP1/BTB/POZ_sf"/>
</dbReference>
<dbReference type="SMART" id="SM00225">
    <property type="entry name" value="BTB"/>
    <property type="match status" value="2"/>
</dbReference>
<dbReference type="PROSITE" id="PS50097">
    <property type="entry name" value="BTB"/>
    <property type="match status" value="2"/>
</dbReference>
<proteinExistence type="predicted"/>
<dbReference type="Gene3D" id="1.25.40.420">
    <property type="match status" value="2"/>
</dbReference>
<dbReference type="PANTHER" id="PTHR24413">
    <property type="entry name" value="SPECKLE-TYPE POZ PROTEIN"/>
    <property type="match status" value="1"/>
</dbReference>
<dbReference type="CDD" id="cd14733">
    <property type="entry name" value="BACK"/>
    <property type="match status" value="1"/>
</dbReference>
<gene>
    <name evidence="2" type="primary">Tdpoz4</name>
    <name evidence="2" type="ORF">g.78553</name>
</gene>
<reference evidence="2" key="1">
    <citation type="journal article" date="2016" name="Gigascience">
        <title>De novo construction of an expanded transcriptome assembly for the western tarnished plant bug, Lygus hesperus.</title>
        <authorList>
            <person name="Tassone E.E."/>
            <person name="Geib S.M."/>
            <person name="Hall B."/>
            <person name="Fabrick J.A."/>
            <person name="Brent C.S."/>
            <person name="Hull J.J."/>
        </authorList>
    </citation>
    <scope>NUCLEOTIDE SEQUENCE</scope>
</reference>
<evidence type="ECO:0000259" key="1">
    <source>
        <dbReference type="PROSITE" id="PS50097"/>
    </source>
</evidence>
<dbReference type="SUPFAM" id="SSF54695">
    <property type="entry name" value="POZ domain"/>
    <property type="match status" value="2"/>
</dbReference>
<dbReference type="EMBL" id="GDHC01010821">
    <property type="protein sequence ID" value="JAQ07808.1"/>
    <property type="molecule type" value="Transcribed_RNA"/>
</dbReference>
<dbReference type="Pfam" id="PF00651">
    <property type="entry name" value="BTB"/>
    <property type="match status" value="2"/>
</dbReference>
<organism evidence="2">
    <name type="scientific">Lygus hesperus</name>
    <name type="common">Western plant bug</name>
    <dbReference type="NCBI Taxonomy" id="30085"/>
    <lineage>
        <taxon>Eukaryota</taxon>
        <taxon>Metazoa</taxon>
        <taxon>Ecdysozoa</taxon>
        <taxon>Arthropoda</taxon>
        <taxon>Hexapoda</taxon>
        <taxon>Insecta</taxon>
        <taxon>Pterygota</taxon>
        <taxon>Neoptera</taxon>
        <taxon>Paraneoptera</taxon>
        <taxon>Hemiptera</taxon>
        <taxon>Heteroptera</taxon>
        <taxon>Panheteroptera</taxon>
        <taxon>Cimicomorpha</taxon>
        <taxon>Miridae</taxon>
        <taxon>Mirini</taxon>
        <taxon>Lygus</taxon>
    </lineage>
</organism>
<dbReference type="Gene3D" id="3.30.710.10">
    <property type="entry name" value="Potassium Channel Kv1.1, Chain A"/>
    <property type="match status" value="2"/>
</dbReference>
<name>A0A146LID1_LYGHE</name>
<feature type="domain" description="BTB" evidence="1">
    <location>
        <begin position="379"/>
        <end position="442"/>
    </location>
</feature>
<dbReference type="AlphaFoldDB" id="A0A146LID1"/>